<evidence type="ECO:0000256" key="1">
    <source>
        <dbReference type="SAM" id="Phobius"/>
    </source>
</evidence>
<keyword evidence="1" id="KW-0472">Membrane</keyword>
<keyword evidence="1" id="KW-0812">Transmembrane</keyword>
<organism evidence="3 4">
    <name type="scientific">Frankia umida</name>
    <dbReference type="NCBI Taxonomy" id="573489"/>
    <lineage>
        <taxon>Bacteria</taxon>
        <taxon>Bacillati</taxon>
        <taxon>Actinomycetota</taxon>
        <taxon>Actinomycetes</taxon>
        <taxon>Frankiales</taxon>
        <taxon>Frankiaceae</taxon>
        <taxon>Frankia</taxon>
    </lineage>
</organism>
<feature type="signal peptide" evidence="2">
    <location>
        <begin position="1"/>
        <end position="23"/>
    </location>
</feature>
<evidence type="ECO:0000313" key="4">
    <source>
        <dbReference type="Proteomes" id="UP001201873"/>
    </source>
</evidence>
<sequence length="199" mass="19905">MNKFLLSVHVLAAIVAIGPVAVAASMFPPSARAALANPGDAHATAVSRVLYRICGVYSAAGLIVVLFGFLTAQSLGILGEVWLMVAIALTALAAGVLAFAVLPAQRDLMDEITAASTGGPVDAQALGAGRITDATVPADDAPTSDAAAVTSTAAAPSAGEVAGAVARSRRLAMSVGIFNLLWVAVTVLMIIRPGSTTNV</sequence>
<gene>
    <name evidence="3" type="ORF">MXD59_14085</name>
</gene>
<dbReference type="Proteomes" id="UP001201873">
    <property type="component" value="Unassembled WGS sequence"/>
</dbReference>
<keyword evidence="4" id="KW-1185">Reference proteome</keyword>
<keyword evidence="3" id="KW-0645">Protease</keyword>
<feature type="chain" id="PRO_5045641333" evidence="2">
    <location>
        <begin position="24"/>
        <end position="199"/>
    </location>
</feature>
<feature type="transmembrane region" description="Helical" evidence="1">
    <location>
        <begin position="81"/>
        <end position="102"/>
    </location>
</feature>
<proteinExistence type="predicted"/>
<evidence type="ECO:0000256" key="2">
    <source>
        <dbReference type="SAM" id="SignalP"/>
    </source>
</evidence>
<feature type="transmembrane region" description="Helical" evidence="1">
    <location>
        <begin position="49"/>
        <end position="69"/>
    </location>
</feature>
<comment type="caution">
    <text evidence="3">The sequence shown here is derived from an EMBL/GenBank/DDBJ whole genome shotgun (WGS) entry which is preliminary data.</text>
</comment>
<accession>A0ABT0K094</accession>
<dbReference type="RefSeq" id="WP_248825207.1">
    <property type="nucleotide sequence ID" value="NZ_JALKFT010000012.1"/>
</dbReference>
<keyword evidence="3" id="KW-0378">Hydrolase</keyword>
<keyword evidence="2" id="KW-0732">Signal</keyword>
<name>A0ABT0K094_9ACTN</name>
<dbReference type="EMBL" id="JALKFT010000012">
    <property type="protein sequence ID" value="MCK9876897.1"/>
    <property type="molecule type" value="Genomic_DNA"/>
</dbReference>
<dbReference type="GO" id="GO:0008233">
    <property type="term" value="F:peptidase activity"/>
    <property type="evidence" value="ECO:0007669"/>
    <property type="project" value="UniProtKB-KW"/>
</dbReference>
<dbReference type="GO" id="GO:0006508">
    <property type="term" value="P:proteolysis"/>
    <property type="evidence" value="ECO:0007669"/>
    <property type="project" value="UniProtKB-KW"/>
</dbReference>
<keyword evidence="1" id="KW-1133">Transmembrane helix</keyword>
<evidence type="ECO:0000313" key="3">
    <source>
        <dbReference type="EMBL" id="MCK9876897.1"/>
    </source>
</evidence>
<reference evidence="3 4" key="1">
    <citation type="submission" date="2022-04" db="EMBL/GenBank/DDBJ databases">
        <title>Genome diversity in the genus Frankia.</title>
        <authorList>
            <person name="Carlos-Shanley C."/>
            <person name="Hahn D."/>
        </authorList>
    </citation>
    <scope>NUCLEOTIDE SEQUENCE [LARGE SCALE GENOMIC DNA]</scope>
    <source>
        <strain evidence="3 4">Ag45/Mut15</strain>
    </source>
</reference>
<protein>
    <submittedName>
        <fullName evidence="3">Protease</fullName>
    </submittedName>
</protein>
<feature type="transmembrane region" description="Helical" evidence="1">
    <location>
        <begin position="171"/>
        <end position="191"/>
    </location>
</feature>